<dbReference type="EMBL" id="JAPVEB010000002">
    <property type="protein sequence ID" value="KAJ5274437.1"/>
    <property type="molecule type" value="Genomic_DNA"/>
</dbReference>
<comment type="similarity">
    <text evidence="1">Belongs to the asaB hydroxylase/desaturase family.</text>
</comment>
<evidence type="ECO:0000313" key="2">
    <source>
        <dbReference type="EMBL" id="KAJ5274437.1"/>
    </source>
</evidence>
<evidence type="ECO:0000313" key="3">
    <source>
        <dbReference type="Proteomes" id="UP001220256"/>
    </source>
</evidence>
<evidence type="ECO:0000256" key="1">
    <source>
        <dbReference type="ARBA" id="ARBA00023604"/>
    </source>
</evidence>
<dbReference type="PANTHER" id="PTHR34598">
    <property type="entry name" value="BLL6449 PROTEIN"/>
    <property type="match status" value="1"/>
</dbReference>
<dbReference type="Proteomes" id="UP001220256">
    <property type="component" value="Unassembled WGS sequence"/>
</dbReference>
<keyword evidence="3" id="KW-1185">Reference proteome</keyword>
<protein>
    <submittedName>
        <fullName evidence="2">Uncharacterized protein</fullName>
    </submittedName>
</protein>
<name>A0ABQ8WNY4_PENCH</name>
<proteinExistence type="inferred from homology"/>
<reference evidence="2 3" key="1">
    <citation type="journal article" date="2023" name="IMA Fungus">
        <title>Comparative genomic study of the Penicillium genus elucidates a diverse pangenome and 15 lateral gene transfer events.</title>
        <authorList>
            <person name="Petersen C."/>
            <person name="Sorensen T."/>
            <person name="Nielsen M.R."/>
            <person name="Sondergaard T.E."/>
            <person name="Sorensen J.L."/>
            <person name="Fitzpatrick D.A."/>
            <person name="Frisvad J.C."/>
            <person name="Nielsen K.L."/>
        </authorList>
    </citation>
    <scope>NUCLEOTIDE SEQUENCE [LARGE SCALE GENOMIC DNA]</scope>
    <source>
        <strain evidence="2 3">IBT 3361</strain>
    </source>
</reference>
<sequence>MPRDYFFTINSHDEIKIPRGDVSTNINFLKPLGEDDDPSYICILCAPPEGVPPMNLRIEPRPTSIHDLRGHEETVNLDHDSLNLPRSAHVPYQVDFGSDKSIKNTYYPAVEKHLRTAIPDATKMSIFRHAEYAPAALFTHVDQTGSTVADLVRRHLGMEAPALLQGRFRLIHLWQAINGPVQTMPLAFASAAAVSDADISAVVSHLSDFSEVFEAPQFSENQKWYYWSGVGPDEAIVRQLFDSAAADPASGVRGAWAIHSAFKDFRTPNNALPRFSIETSVLVFGP</sequence>
<gene>
    <name evidence="2" type="ORF">N7505_002982</name>
</gene>
<dbReference type="NCBIfam" id="NF041278">
    <property type="entry name" value="CmcJ_NvfI_EfuI"/>
    <property type="match status" value="1"/>
</dbReference>
<dbReference type="PANTHER" id="PTHR34598:SF1">
    <property type="entry name" value="PUTATIVE (AFU_ORTHOLOGUE AFUA_3G13140)-RELATED"/>
    <property type="match status" value="1"/>
</dbReference>
<dbReference type="InterPro" id="IPR044053">
    <property type="entry name" value="AsaB-like"/>
</dbReference>
<organism evidence="2 3">
    <name type="scientific">Penicillium chrysogenum</name>
    <name type="common">Penicillium notatum</name>
    <dbReference type="NCBI Taxonomy" id="5076"/>
    <lineage>
        <taxon>Eukaryota</taxon>
        <taxon>Fungi</taxon>
        <taxon>Dikarya</taxon>
        <taxon>Ascomycota</taxon>
        <taxon>Pezizomycotina</taxon>
        <taxon>Eurotiomycetes</taxon>
        <taxon>Eurotiomycetidae</taxon>
        <taxon>Eurotiales</taxon>
        <taxon>Aspergillaceae</taxon>
        <taxon>Penicillium</taxon>
        <taxon>Penicillium chrysogenum species complex</taxon>
    </lineage>
</organism>
<accession>A0ABQ8WNY4</accession>
<comment type="caution">
    <text evidence="2">The sequence shown here is derived from an EMBL/GenBank/DDBJ whole genome shotgun (WGS) entry which is preliminary data.</text>
</comment>